<organism evidence="2 3">
    <name type="scientific">Botryobasidium botryosum (strain FD-172 SS1)</name>
    <dbReference type="NCBI Taxonomy" id="930990"/>
    <lineage>
        <taxon>Eukaryota</taxon>
        <taxon>Fungi</taxon>
        <taxon>Dikarya</taxon>
        <taxon>Basidiomycota</taxon>
        <taxon>Agaricomycotina</taxon>
        <taxon>Agaricomycetes</taxon>
        <taxon>Cantharellales</taxon>
        <taxon>Botryobasidiaceae</taxon>
        <taxon>Botryobasidium</taxon>
    </lineage>
</organism>
<protein>
    <submittedName>
        <fullName evidence="2">Uncharacterized protein</fullName>
    </submittedName>
</protein>
<evidence type="ECO:0000313" key="3">
    <source>
        <dbReference type="Proteomes" id="UP000027195"/>
    </source>
</evidence>
<dbReference type="AlphaFoldDB" id="A0A067NCX2"/>
<sequence>MSQSQETFLSALFGIEDCAGEWARVVSRQELEASRHRRDCQRSILRILGSGIGILDRVIHHLVTLASDPRINLALSPPAPVAVEMDHASHLVALVNDEIQAVRNSCDAIHTLLFAYGDWFEESHLESSCLGALRRRIQDDYGTVVTMRCQLASLLGHILDVREAWDKYGRRRPLPHLIYYAPMSMVNYHHFLFPSRLHFSLLLTLHTAPSPYRRLVSSPHIHLPYPHPHPPLLHIIPTHHSPSVNTSHIPIPTPYPRPIPTHPHPTPPPPSRASRLAFL</sequence>
<evidence type="ECO:0000256" key="1">
    <source>
        <dbReference type="SAM" id="MobiDB-lite"/>
    </source>
</evidence>
<dbReference type="EMBL" id="KL198016">
    <property type="protein sequence ID" value="KDQ21651.1"/>
    <property type="molecule type" value="Genomic_DNA"/>
</dbReference>
<keyword evidence="3" id="KW-1185">Reference proteome</keyword>
<feature type="region of interest" description="Disordered" evidence="1">
    <location>
        <begin position="250"/>
        <end position="279"/>
    </location>
</feature>
<name>A0A067NCX2_BOTB1</name>
<accession>A0A067NCX2</accession>
<feature type="compositionally biased region" description="Pro residues" evidence="1">
    <location>
        <begin position="251"/>
        <end position="271"/>
    </location>
</feature>
<dbReference type="Proteomes" id="UP000027195">
    <property type="component" value="Unassembled WGS sequence"/>
</dbReference>
<gene>
    <name evidence="2" type="ORF">BOTBODRAFT_182931</name>
</gene>
<proteinExistence type="predicted"/>
<evidence type="ECO:0000313" key="2">
    <source>
        <dbReference type="EMBL" id="KDQ21651.1"/>
    </source>
</evidence>
<dbReference type="HOGENOM" id="CLU_997453_0_0_1"/>
<reference evidence="3" key="1">
    <citation type="journal article" date="2014" name="Proc. Natl. Acad. Sci. U.S.A.">
        <title>Extensive sampling of basidiomycete genomes demonstrates inadequacy of the white-rot/brown-rot paradigm for wood decay fungi.</title>
        <authorList>
            <person name="Riley R."/>
            <person name="Salamov A.A."/>
            <person name="Brown D.W."/>
            <person name="Nagy L.G."/>
            <person name="Floudas D."/>
            <person name="Held B.W."/>
            <person name="Levasseur A."/>
            <person name="Lombard V."/>
            <person name="Morin E."/>
            <person name="Otillar R."/>
            <person name="Lindquist E.A."/>
            <person name="Sun H."/>
            <person name="LaButti K.M."/>
            <person name="Schmutz J."/>
            <person name="Jabbour D."/>
            <person name="Luo H."/>
            <person name="Baker S.E."/>
            <person name="Pisabarro A.G."/>
            <person name="Walton J.D."/>
            <person name="Blanchette R.A."/>
            <person name="Henrissat B."/>
            <person name="Martin F."/>
            <person name="Cullen D."/>
            <person name="Hibbett D.S."/>
            <person name="Grigoriev I.V."/>
        </authorList>
    </citation>
    <scope>NUCLEOTIDE SEQUENCE [LARGE SCALE GENOMIC DNA]</scope>
    <source>
        <strain evidence="3">FD-172 SS1</strain>
    </source>
</reference>
<dbReference type="InParanoid" id="A0A067NCX2"/>